<dbReference type="EMBL" id="JBANAX010000299">
    <property type="protein sequence ID" value="KAL1214796.1"/>
    <property type="molecule type" value="Genomic_DNA"/>
</dbReference>
<name>A0ABD1B780_CARAN</name>
<dbReference type="SMART" id="SM00256">
    <property type="entry name" value="FBOX"/>
    <property type="match status" value="1"/>
</dbReference>
<dbReference type="Gene3D" id="2.120.10.80">
    <property type="entry name" value="Kelch-type beta propeller"/>
    <property type="match status" value="1"/>
</dbReference>
<feature type="domain" description="F-box" evidence="1">
    <location>
        <begin position="9"/>
        <end position="55"/>
    </location>
</feature>
<evidence type="ECO:0000259" key="1">
    <source>
        <dbReference type="PROSITE" id="PS50181"/>
    </source>
</evidence>
<dbReference type="InterPro" id="IPR015915">
    <property type="entry name" value="Kelch-typ_b-propeller"/>
</dbReference>
<gene>
    <name evidence="2" type="ORF">V5N11_004355</name>
</gene>
<evidence type="ECO:0000313" key="3">
    <source>
        <dbReference type="Proteomes" id="UP001558713"/>
    </source>
</evidence>
<dbReference type="SUPFAM" id="SSF117281">
    <property type="entry name" value="Kelch motif"/>
    <property type="match status" value="1"/>
</dbReference>
<reference evidence="2 3" key="1">
    <citation type="submission" date="2024-04" db="EMBL/GenBank/DDBJ databases">
        <title>Genome assembly C_amara_ONT_v2.</title>
        <authorList>
            <person name="Yant L."/>
            <person name="Moore C."/>
            <person name="Slenker M."/>
        </authorList>
    </citation>
    <scope>NUCLEOTIDE SEQUENCE [LARGE SCALE GENOMIC DNA]</scope>
    <source>
        <tissue evidence="2">Leaf</tissue>
    </source>
</reference>
<dbReference type="InterPro" id="IPR050354">
    <property type="entry name" value="F-box/kelch-repeat_ARATH"/>
</dbReference>
<dbReference type="AlphaFoldDB" id="A0ABD1B780"/>
<comment type="caution">
    <text evidence="2">The sequence shown here is derived from an EMBL/GenBank/DDBJ whole genome shotgun (WGS) entry which is preliminary data.</text>
</comment>
<dbReference type="CDD" id="cd22152">
    <property type="entry name" value="F-box_AtAFR-like"/>
    <property type="match status" value="1"/>
</dbReference>
<dbReference type="Proteomes" id="UP001558713">
    <property type="component" value="Unassembled WGS sequence"/>
</dbReference>
<proteinExistence type="predicted"/>
<evidence type="ECO:0000313" key="2">
    <source>
        <dbReference type="EMBL" id="KAL1214796.1"/>
    </source>
</evidence>
<dbReference type="Pfam" id="PF25210">
    <property type="entry name" value="Kelch_FKB95"/>
    <property type="match status" value="1"/>
</dbReference>
<protein>
    <submittedName>
        <fullName evidence="2">F-box/kelch-repeat protein</fullName>
    </submittedName>
</protein>
<dbReference type="PANTHER" id="PTHR24414">
    <property type="entry name" value="F-BOX/KELCH-REPEAT PROTEIN SKIP4"/>
    <property type="match status" value="1"/>
</dbReference>
<organism evidence="2 3">
    <name type="scientific">Cardamine amara subsp. amara</name>
    <dbReference type="NCBI Taxonomy" id="228776"/>
    <lineage>
        <taxon>Eukaryota</taxon>
        <taxon>Viridiplantae</taxon>
        <taxon>Streptophyta</taxon>
        <taxon>Embryophyta</taxon>
        <taxon>Tracheophyta</taxon>
        <taxon>Spermatophyta</taxon>
        <taxon>Magnoliopsida</taxon>
        <taxon>eudicotyledons</taxon>
        <taxon>Gunneridae</taxon>
        <taxon>Pentapetalae</taxon>
        <taxon>rosids</taxon>
        <taxon>malvids</taxon>
        <taxon>Brassicales</taxon>
        <taxon>Brassicaceae</taxon>
        <taxon>Cardamineae</taxon>
        <taxon>Cardamine</taxon>
    </lineage>
</organism>
<accession>A0ABD1B780</accession>
<dbReference type="InterPro" id="IPR036047">
    <property type="entry name" value="F-box-like_dom_sf"/>
</dbReference>
<dbReference type="InterPro" id="IPR001810">
    <property type="entry name" value="F-box_dom"/>
</dbReference>
<dbReference type="PANTHER" id="PTHR24414:SF82">
    <property type="entry name" value="GALACTOSE OXIDASE_KELCH REPEAT SUPERFAMILY PROTEIN"/>
    <property type="match status" value="1"/>
</dbReference>
<dbReference type="SUPFAM" id="SSF81383">
    <property type="entry name" value="F-box domain"/>
    <property type="match status" value="1"/>
</dbReference>
<dbReference type="PROSITE" id="PS50181">
    <property type="entry name" value="FBOX"/>
    <property type="match status" value="1"/>
</dbReference>
<sequence>MTNIKESSPVNMPYLPDDLLLNCLARVSRFYYPTLSLVSKRFRSLVASADIYQTRTLLGCTESCLYVCLRFNSEANQHWFTLCPRLTRTPNPNPNPILNLRRFTSCFRPQRNLTNHTRKKEKKSSKSRLVSVQTRKFSPTFWSSHATIGYNIYMIGECCNTRMNVVSPRVYFMDCRYHTFHKAPSMRMTTWSEPLVSVVDGKIYVVKTNTKVIDSMIEFFDPKTQIWEHVPSPSVEIDNISRSLVLDGKLYLFGDKKMVYKPKENKWDVVGSEIPLRWFPSNTSCVVDNVIYSYGIFRELKWYDSETRSWILLKGLEEHSLPFPEVGEPVRLVNYGGKIVALWEKKAGCIGPKKKKINIWCAKISLERRSEKEIYGKIEWCNVVLTLSEPYELVQVITTTV</sequence>
<keyword evidence="3" id="KW-1185">Reference proteome</keyword>
<dbReference type="Pfam" id="PF00646">
    <property type="entry name" value="F-box"/>
    <property type="match status" value="1"/>
</dbReference>
<dbReference type="InterPro" id="IPR057499">
    <property type="entry name" value="Kelch_FKB95"/>
</dbReference>